<feature type="domain" description="Aconitase A/isopropylmalate dehydratase small subunit swivel" evidence="14">
    <location>
        <begin position="5"/>
        <end position="112"/>
    </location>
</feature>
<evidence type="ECO:0000259" key="14">
    <source>
        <dbReference type="Pfam" id="PF00694"/>
    </source>
</evidence>
<dbReference type="NCBIfam" id="TIGR00171">
    <property type="entry name" value="leuD"/>
    <property type="match status" value="1"/>
</dbReference>
<evidence type="ECO:0000256" key="2">
    <source>
        <dbReference type="ARBA" id="ARBA00002695"/>
    </source>
</evidence>
<dbReference type="Gene3D" id="3.20.19.10">
    <property type="entry name" value="Aconitase, domain 4"/>
    <property type="match status" value="1"/>
</dbReference>
<dbReference type="Pfam" id="PF00694">
    <property type="entry name" value="Aconitase_C"/>
    <property type="match status" value="1"/>
</dbReference>
<evidence type="ECO:0000256" key="12">
    <source>
        <dbReference type="ARBA" id="ARBA00031631"/>
    </source>
</evidence>
<dbReference type="STRING" id="84531.LA76x_4256"/>
<dbReference type="Proteomes" id="UP000060787">
    <property type="component" value="Chromosome"/>
</dbReference>
<evidence type="ECO:0000256" key="5">
    <source>
        <dbReference type="ARBA" id="ARBA00011271"/>
    </source>
</evidence>
<name>A0A0S2FFP4_LYSAN</name>
<dbReference type="InterPro" id="IPR000573">
    <property type="entry name" value="AconitaseA/IPMdHydase_ssu_swvl"/>
</dbReference>
<protein>
    <recommendedName>
        <fullName evidence="7">3-isopropylmalate dehydratase small subunit</fullName>
        <ecNumber evidence="6">4.2.1.33</ecNumber>
    </recommendedName>
    <alternativeName>
        <fullName evidence="12">Alpha-IPM isomerase</fullName>
    </alternativeName>
    <alternativeName>
        <fullName evidence="13">Isopropylmalate isomerase</fullName>
    </alternativeName>
</protein>
<dbReference type="PANTHER" id="PTHR43345">
    <property type="entry name" value="3-ISOPROPYLMALATE DEHYDRATASE SMALL SUBUNIT 2-RELATED-RELATED"/>
    <property type="match status" value="1"/>
</dbReference>
<comment type="similarity">
    <text evidence="4">Belongs to the LeuD family. LeuD type 1 subfamily.</text>
</comment>
<keyword evidence="9" id="KW-0028">Amino-acid biosynthesis</keyword>
<dbReference type="PATRIC" id="fig|84531.8.peg.4258"/>
<sequence>MVLRERNIDTDQIIPARFLTTTERKGLGRFAFNDWRALPDGSPNPDFVFNRPENAGAAILVAGRNFGCGSSREHAPWALTDLGLRAVISSEIADIFRSNSLKNGLLPIVVSQELLDELLDQPGIELRIDVRTRRLHLPDGRAIEFPLDAFAQTCLIEGVDQLGYLLRQLDTINQYEQRRATALNPRQENQHAR</sequence>
<organism evidence="15 16">
    <name type="scientific">Lysobacter antibioticus</name>
    <dbReference type="NCBI Taxonomy" id="84531"/>
    <lineage>
        <taxon>Bacteria</taxon>
        <taxon>Pseudomonadati</taxon>
        <taxon>Pseudomonadota</taxon>
        <taxon>Gammaproteobacteria</taxon>
        <taxon>Lysobacterales</taxon>
        <taxon>Lysobacteraceae</taxon>
        <taxon>Lysobacter</taxon>
    </lineage>
</organism>
<dbReference type="GO" id="GO:0009098">
    <property type="term" value="P:L-leucine biosynthetic process"/>
    <property type="evidence" value="ECO:0007669"/>
    <property type="project" value="UniProtKB-UniPathway"/>
</dbReference>
<gene>
    <name evidence="15" type="primary">leuD</name>
    <name evidence="15" type="ORF">LA76x_4256</name>
</gene>
<dbReference type="EC" id="4.2.1.33" evidence="6"/>
<evidence type="ECO:0000256" key="7">
    <source>
        <dbReference type="ARBA" id="ARBA00017233"/>
    </source>
</evidence>
<dbReference type="PANTHER" id="PTHR43345:SF5">
    <property type="entry name" value="3-ISOPROPYLMALATE DEHYDRATASE SMALL SUBUNIT"/>
    <property type="match status" value="1"/>
</dbReference>
<dbReference type="EMBL" id="CP011129">
    <property type="protein sequence ID" value="ALN82367.1"/>
    <property type="molecule type" value="Genomic_DNA"/>
</dbReference>
<evidence type="ECO:0000256" key="4">
    <source>
        <dbReference type="ARBA" id="ARBA00009845"/>
    </source>
</evidence>
<proteinExistence type="inferred from homology"/>
<dbReference type="eggNOG" id="COG0066">
    <property type="taxonomic scope" value="Bacteria"/>
</dbReference>
<evidence type="ECO:0000256" key="13">
    <source>
        <dbReference type="ARBA" id="ARBA00033368"/>
    </source>
</evidence>
<evidence type="ECO:0000313" key="15">
    <source>
        <dbReference type="EMBL" id="ALN82367.1"/>
    </source>
</evidence>
<evidence type="ECO:0000256" key="3">
    <source>
        <dbReference type="ARBA" id="ARBA00004729"/>
    </source>
</evidence>
<dbReference type="InterPro" id="IPR015928">
    <property type="entry name" value="Aconitase/3IPM_dehydase_swvl"/>
</dbReference>
<comment type="function">
    <text evidence="2">Catalyzes the isomerization between 2-isopropylmalate and 3-isopropylmalate, via the formation of 2-isopropylmaleate.</text>
</comment>
<dbReference type="AlphaFoldDB" id="A0A0S2FFP4"/>
<keyword evidence="16" id="KW-1185">Reference proteome</keyword>
<evidence type="ECO:0000256" key="9">
    <source>
        <dbReference type="ARBA" id="ARBA00022605"/>
    </source>
</evidence>
<comment type="subunit">
    <text evidence="5">Heterodimer of LeuC and LeuD.</text>
</comment>
<dbReference type="InterPro" id="IPR004431">
    <property type="entry name" value="3-IsopropMal_deHydase_ssu"/>
</dbReference>
<evidence type="ECO:0000313" key="16">
    <source>
        <dbReference type="Proteomes" id="UP000060787"/>
    </source>
</evidence>
<dbReference type="NCBIfam" id="NF002458">
    <property type="entry name" value="PRK01641.1"/>
    <property type="match status" value="1"/>
</dbReference>
<keyword evidence="11" id="KW-0100">Branched-chain amino acid biosynthesis</keyword>
<comment type="catalytic activity">
    <reaction evidence="1">
        <text>(2R,3S)-3-isopropylmalate = (2S)-2-isopropylmalate</text>
        <dbReference type="Rhea" id="RHEA:32287"/>
        <dbReference type="ChEBI" id="CHEBI:1178"/>
        <dbReference type="ChEBI" id="CHEBI:35121"/>
        <dbReference type="EC" id="4.2.1.33"/>
    </reaction>
</comment>
<accession>A0A0S2FFP4</accession>
<dbReference type="InterPro" id="IPR050075">
    <property type="entry name" value="LeuD"/>
</dbReference>
<dbReference type="InterPro" id="IPR033940">
    <property type="entry name" value="IPMI_Swivel"/>
</dbReference>
<dbReference type="GO" id="GO:0003861">
    <property type="term" value="F:3-isopropylmalate dehydratase activity"/>
    <property type="evidence" value="ECO:0007669"/>
    <property type="project" value="UniProtKB-EC"/>
</dbReference>
<dbReference type="KEGG" id="lab:LA76x_4256"/>
<dbReference type="SUPFAM" id="SSF52016">
    <property type="entry name" value="LeuD/IlvD-like"/>
    <property type="match status" value="1"/>
</dbReference>
<dbReference type="CDD" id="cd01577">
    <property type="entry name" value="IPMI_Swivel"/>
    <property type="match status" value="1"/>
</dbReference>
<dbReference type="UniPathway" id="UPA00048">
    <property type="reaction ID" value="UER00071"/>
</dbReference>
<comment type="pathway">
    <text evidence="3">Amino-acid biosynthesis; L-leucine biosynthesis; L-leucine from 3-methyl-2-oxobutanoate: step 2/4.</text>
</comment>
<evidence type="ECO:0000256" key="11">
    <source>
        <dbReference type="ARBA" id="ARBA00023304"/>
    </source>
</evidence>
<reference evidence="15 16" key="1">
    <citation type="journal article" date="2015" name="BMC Genomics">
        <title>Comparative genomics and metabolic profiling of the genus Lysobacter.</title>
        <authorList>
            <person name="de Bruijn I."/>
            <person name="Cheng X."/>
            <person name="de Jager V."/>
            <person name="Exposito R.G."/>
            <person name="Watrous J."/>
            <person name="Patel N."/>
            <person name="Postma J."/>
            <person name="Dorrestein P.C."/>
            <person name="Kobayashi D."/>
            <person name="Raaijmakers J.M."/>
        </authorList>
    </citation>
    <scope>NUCLEOTIDE SEQUENCE [LARGE SCALE GENOMIC DNA]</scope>
    <source>
        <strain evidence="15 16">76</strain>
    </source>
</reference>
<evidence type="ECO:0000256" key="10">
    <source>
        <dbReference type="ARBA" id="ARBA00023239"/>
    </source>
</evidence>
<dbReference type="GO" id="GO:0009316">
    <property type="term" value="C:3-isopropylmalate dehydratase complex"/>
    <property type="evidence" value="ECO:0007669"/>
    <property type="project" value="InterPro"/>
</dbReference>
<evidence type="ECO:0000256" key="8">
    <source>
        <dbReference type="ARBA" id="ARBA00022430"/>
    </source>
</evidence>
<dbReference type="FunFam" id="3.20.19.10:FF:000003">
    <property type="entry name" value="3-isopropylmalate dehydratase small subunit"/>
    <property type="match status" value="1"/>
</dbReference>
<keyword evidence="8" id="KW-0432">Leucine biosynthesis</keyword>
<evidence type="ECO:0000256" key="6">
    <source>
        <dbReference type="ARBA" id="ARBA00011998"/>
    </source>
</evidence>
<keyword evidence="10 15" id="KW-0456">Lyase</keyword>
<evidence type="ECO:0000256" key="1">
    <source>
        <dbReference type="ARBA" id="ARBA00000491"/>
    </source>
</evidence>